<dbReference type="PRINTS" id="PR01368">
    <property type="entry name" value="SYNAPSIN"/>
</dbReference>
<dbReference type="Gene3D" id="3.30.1490.20">
    <property type="entry name" value="ATP-grasp fold, A domain"/>
    <property type="match status" value="1"/>
</dbReference>
<dbReference type="PANTHER" id="PTHR10841">
    <property type="entry name" value="SYNAPSIN"/>
    <property type="match status" value="1"/>
</dbReference>
<dbReference type="EMBL" id="GIBP01004813">
    <property type="protein sequence ID" value="NDV33782.1"/>
    <property type="molecule type" value="Transcribed_RNA"/>
</dbReference>
<evidence type="ECO:0000256" key="3">
    <source>
        <dbReference type="ARBA" id="ARBA00023018"/>
    </source>
</evidence>
<keyword evidence="3" id="KW-0770">Synapse</keyword>
<evidence type="ECO:0000259" key="5">
    <source>
        <dbReference type="Pfam" id="PF02078"/>
    </source>
</evidence>
<evidence type="ECO:0000256" key="4">
    <source>
        <dbReference type="ARBA" id="ARBA00034103"/>
    </source>
</evidence>
<feature type="domain" description="Synapsin pre-ATP-grasp" evidence="5">
    <location>
        <begin position="2"/>
        <end position="90"/>
    </location>
</feature>
<dbReference type="InterPro" id="IPR020898">
    <property type="entry name" value="Synapsin_ATP-bd_dom"/>
</dbReference>
<dbReference type="Pfam" id="PF02078">
    <property type="entry name" value="Synapsin"/>
    <property type="match status" value="1"/>
</dbReference>
<dbReference type="Gene3D" id="3.40.50.20">
    <property type="match status" value="1"/>
</dbReference>
<protein>
    <recommendedName>
        <fullName evidence="8">ATP-grasp domain-containing protein</fullName>
    </recommendedName>
</protein>
<evidence type="ECO:0000313" key="7">
    <source>
        <dbReference type="EMBL" id="NDV33782.1"/>
    </source>
</evidence>
<dbReference type="PANTHER" id="PTHR10841:SF17">
    <property type="entry name" value="SYNAPSIN"/>
    <property type="match status" value="1"/>
</dbReference>
<dbReference type="GO" id="GO:0005524">
    <property type="term" value="F:ATP binding"/>
    <property type="evidence" value="ECO:0007669"/>
    <property type="project" value="InterPro"/>
</dbReference>
<proteinExistence type="inferred from homology"/>
<dbReference type="Pfam" id="PF02750">
    <property type="entry name" value="Synapsin_C"/>
    <property type="match status" value="1"/>
</dbReference>
<keyword evidence="2" id="KW-0597">Phosphoprotein</keyword>
<dbReference type="InterPro" id="IPR001359">
    <property type="entry name" value="Synapsin"/>
</dbReference>
<evidence type="ECO:0000256" key="2">
    <source>
        <dbReference type="ARBA" id="ARBA00022553"/>
    </source>
</evidence>
<name>A0A6B2L9R0_9EUKA</name>
<dbReference type="Gene3D" id="3.30.470.20">
    <property type="entry name" value="ATP-grasp fold, B domain"/>
    <property type="match status" value="1"/>
</dbReference>
<comment type="subcellular location">
    <subcellularLocation>
        <location evidence="4">Synapse</location>
    </subcellularLocation>
</comment>
<organism evidence="7">
    <name type="scientific">Arcella intermedia</name>
    <dbReference type="NCBI Taxonomy" id="1963864"/>
    <lineage>
        <taxon>Eukaryota</taxon>
        <taxon>Amoebozoa</taxon>
        <taxon>Tubulinea</taxon>
        <taxon>Elardia</taxon>
        <taxon>Arcellinida</taxon>
        <taxon>Sphaerothecina</taxon>
        <taxon>Arcellidae</taxon>
        <taxon>Arcella</taxon>
    </lineage>
</organism>
<dbReference type="SUPFAM" id="SSF56059">
    <property type="entry name" value="Glutathione synthetase ATP-binding domain-like"/>
    <property type="match status" value="1"/>
</dbReference>
<reference evidence="7" key="1">
    <citation type="journal article" date="2020" name="J. Eukaryot. Microbiol.">
        <title>De novo Sequencing, Assembly and Annotation of the Transcriptome for the Free-Living Testate Amoeba Arcella intermedia.</title>
        <authorList>
            <person name="Ribeiro G.M."/>
            <person name="Porfirio-Sousa A.L."/>
            <person name="Maurer-Alcala X.X."/>
            <person name="Katz L.A."/>
            <person name="Lahr D.J.G."/>
        </authorList>
    </citation>
    <scope>NUCLEOTIDE SEQUENCE</scope>
</reference>
<evidence type="ECO:0000256" key="1">
    <source>
        <dbReference type="ARBA" id="ARBA00008243"/>
    </source>
</evidence>
<comment type="similarity">
    <text evidence="1">Belongs to the synapsin family.</text>
</comment>
<dbReference type="InterPro" id="IPR020897">
    <property type="entry name" value="Synapsin_pre-ATP-grasp_dom"/>
</dbReference>
<evidence type="ECO:0008006" key="8">
    <source>
        <dbReference type="Google" id="ProtNLM"/>
    </source>
</evidence>
<feature type="domain" description="Synapsin ATP-binding" evidence="6">
    <location>
        <begin position="93"/>
        <end position="303"/>
    </location>
</feature>
<dbReference type="InterPro" id="IPR016185">
    <property type="entry name" value="PreATP-grasp_dom_sf"/>
</dbReference>
<dbReference type="InterPro" id="IPR013815">
    <property type="entry name" value="ATP_grasp_subdomain_1"/>
</dbReference>
<dbReference type="SUPFAM" id="SSF52440">
    <property type="entry name" value="PreATP-grasp domain"/>
    <property type="match status" value="1"/>
</dbReference>
<sequence length="312" mass="36085">MLKGAKLLNGDPIVVEQTRWKYMHVEASSQAGTMVHLFQHTYPDEPWPWSSQKKDRTVRPDFCLIRNFPLDSHGDDFKSMVLGLKFGGLGSVNSIDSVYLSMERAYQYAELLQVQKRLGDKAFELIPMNYFSNERIKLRVVEKVIPPQYQTTYPRVVKVGSAHAGRGKLRAFNESDMTDIEGVLALNTDYFTTEPFLDAAFEYRIQKIGDHYRCFVRKSDNWKQNVGNLEFEDYEVLPKHKLWADECAKMMGGLDIMALDVIVTKDGKEYVIEINDTAIGLMYPHDKEDLQHIKELVLLRMNQHFCPHLLNK</sequence>
<evidence type="ECO:0000259" key="6">
    <source>
        <dbReference type="Pfam" id="PF02750"/>
    </source>
</evidence>
<accession>A0A6B2L9R0</accession>
<dbReference type="AlphaFoldDB" id="A0A6B2L9R0"/>